<evidence type="ECO:0000313" key="1">
    <source>
        <dbReference type="EMBL" id="CAK9862486.1"/>
    </source>
</evidence>
<organism evidence="1 2">
    <name type="scientific">Sphagnum jensenii</name>
    <dbReference type="NCBI Taxonomy" id="128206"/>
    <lineage>
        <taxon>Eukaryota</taxon>
        <taxon>Viridiplantae</taxon>
        <taxon>Streptophyta</taxon>
        <taxon>Embryophyta</taxon>
        <taxon>Bryophyta</taxon>
        <taxon>Sphagnophytina</taxon>
        <taxon>Sphagnopsida</taxon>
        <taxon>Sphagnales</taxon>
        <taxon>Sphagnaceae</taxon>
        <taxon>Sphagnum</taxon>
    </lineage>
</organism>
<proteinExistence type="predicted"/>
<keyword evidence="2" id="KW-1185">Reference proteome</keyword>
<dbReference type="Proteomes" id="UP001497522">
    <property type="component" value="Chromosome 13"/>
</dbReference>
<protein>
    <recommendedName>
        <fullName evidence="3">F-box domain-containing protein</fullName>
    </recommendedName>
</protein>
<name>A0ABP1AIY6_9BRYO</name>
<dbReference type="EMBL" id="OZ023714">
    <property type="protein sequence ID" value="CAK9862486.1"/>
    <property type="molecule type" value="Genomic_DNA"/>
</dbReference>
<sequence length="317" mass="36384">MEGFPVRVIGNILSHFADVQDVVRASWTCRKWRAAFRHLHTLRHEYVEVFHFWETGDEEQELEQKHECLLTDTILQTSGLQNLSIIHSVSFSATAVVAWLLHTDGYEVYQTRSHCSTIKLRRLTIDDVELEHFDLGGSTCDCANLEELELRAEGLVVCIAIDRVLSLPSIQLRRLQLMDIPLAVELKNMKLERIAWFFPRLSYLGLSYTLLPGPDGLSYPTPMVEKQFRGSVLGKVRTLELEGPKLDGSFPVLMGEALKRCPNVTRLIVRIDEGEAEIEGACDVTRFIQLVRQYERVVIEFRNRHDRITGTHDITRK</sequence>
<dbReference type="SUPFAM" id="SSF81383">
    <property type="entry name" value="F-box domain"/>
    <property type="match status" value="1"/>
</dbReference>
<accession>A0ABP1AIY6</accession>
<evidence type="ECO:0008006" key="3">
    <source>
        <dbReference type="Google" id="ProtNLM"/>
    </source>
</evidence>
<evidence type="ECO:0000313" key="2">
    <source>
        <dbReference type="Proteomes" id="UP001497522"/>
    </source>
</evidence>
<gene>
    <name evidence="1" type="ORF">CSSPJE1EN2_LOCUS5481</name>
</gene>
<reference evidence="1" key="1">
    <citation type="submission" date="2024-03" db="EMBL/GenBank/DDBJ databases">
        <authorList>
            <consortium name="ELIXIR-Norway"/>
            <consortium name="Elixir Norway"/>
        </authorList>
    </citation>
    <scope>NUCLEOTIDE SEQUENCE</scope>
</reference>
<dbReference type="InterPro" id="IPR036047">
    <property type="entry name" value="F-box-like_dom_sf"/>
</dbReference>
<dbReference type="SUPFAM" id="SSF52047">
    <property type="entry name" value="RNI-like"/>
    <property type="match status" value="1"/>
</dbReference>